<dbReference type="GO" id="GO:0007189">
    <property type="term" value="P:adenylate cyclase-activating G protein-coupled receptor signaling pathway"/>
    <property type="evidence" value="ECO:0007669"/>
    <property type="project" value="TreeGrafter"/>
</dbReference>
<feature type="signal peptide" evidence="5">
    <location>
        <begin position="1"/>
        <end position="20"/>
    </location>
</feature>
<proteinExistence type="predicted"/>
<sequence>MSILMFLSLILVWAPASVNRVFLLINDNKPSTVLNTLQAAFNPCQGFCDCIIYIAMSWSSFKSISRDVFNALRGKGTFRQRTVEFDDADYDATTLEATPQSSRTPSVREMA</sequence>
<comment type="caution">
    <text evidence="6">The sequence shown here is derived from an EMBL/GenBank/DDBJ whole genome shotgun (WGS) entry which is preliminary data.</text>
</comment>
<name>A0A8H4IQF4_9PEZI</name>
<dbReference type="GO" id="GO:0005886">
    <property type="term" value="C:plasma membrane"/>
    <property type="evidence" value="ECO:0007669"/>
    <property type="project" value="TreeGrafter"/>
</dbReference>
<keyword evidence="2" id="KW-0812">Transmembrane</keyword>
<organism evidence="6 7">
    <name type="scientific">Botryosphaeria dothidea</name>
    <dbReference type="NCBI Taxonomy" id="55169"/>
    <lineage>
        <taxon>Eukaryota</taxon>
        <taxon>Fungi</taxon>
        <taxon>Dikarya</taxon>
        <taxon>Ascomycota</taxon>
        <taxon>Pezizomycotina</taxon>
        <taxon>Dothideomycetes</taxon>
        <taxon>Dothideomycetes incertae sedis</taxon>
        <taxon>Botryosphaeriales</taxon>
        <taxon>Botryosphaeriaceae</taxon>
        <taxon>Botryosphaeria</taxon>
    </lineage>
</organism>
<accession>A0A8H4IQF4</accession>
<dbReference type="GO" id="GO:0004930">
    <property type="term" value="F:G protein-coupled receptor activity"/>
    <property type="evidence" value="ECO:0007669"/>
    <property type="project" value="TreeGrafter"/>
</dbReference>
<dbReference type="EMBL" id="WWBZ02000051">
    <property type="protein sequence ID" value="KAF4304298.1"/>
    <property type="molecule type" value="Genomic_DNA"/>
</dbReference>
<keyword evidence="5" id="KW-0732">Signal</keyword>
<evidence type="ECO:0000256" key="2">
    <source>
        <dbReference type="ARBA" id="ARBA00022692"/>
    </source>
</evidence>
<evidence type="ECO:0000256" key="3">
    <source>
        <dbReference type="ARBA" id="ARBA00022989"/>
    </source>
</evidence>
<gene>
    <name evidence="6" type="ORF">GTA08_BOTSDO07369</name>
</gene>
<dbReference type="PANTHER" id="PTHR23112">
    <property type="entry name" value="G PROTEIN-COUPLED RECEPTOR 157-RELATED"/>
    <property type="match status" value="1"/>
</dbReference>
<evidence type="ECO:0000313" key="7">
    <source>
        <dbReference type="Proteomes" id="UP000572817"/>
    </source>
</evidence>
<reference evidence="6" key="1">
    <citation type="submission" date="2020-04" db="EMBL/GenBank/DDBJ databases">
        <title>Genome Assembly and Annotation of Botryosphaeria dothidea sdau 11-99, a Latent Pathogen of Apple Fruit Ring Rot in China.</title>
        <authorList>
            <person name="Yu C."/>
            <person name="Diao Y."/>
            <person name="Lu Q."/>
            <person name="Zhao J."/>
            <person name="Cui S."/>
            <person name="Peng C."/>
            <person name="He B."/>
            <person name="Liu H."/>
        </authorList>
    </citation>
    <scope>NUCLEOTIDE SEQUENCE [LARGE SCALE GENOMIC DNA]</scope>
    <source>
        <strain evidence="6">Sdau11-99</strain>
    </source>
</reference>
<protein>
    <recommendedName>
        <fullName evidence="8">G-protein coupled receptors family 1 profile domain-containing protein</fullName>
    </recommendedName>
</protein>
<keyword evidence="7" id="KW-1185">Reference proteome</keyword>
<dbReference type="PANTHER" id="PTHR23112:SF0">
    <property type="entry name" value="TRANSMEMBRANE PROTEIN 116"/>
    <property type="match status" value="1"/>
</dbReference>
<evidence type="ECO:0000256" key="1">
    <source>
        <dbReference type="ARBA" id="ARBA00004141"/>
    </source>
</evidence>
<keyword evidence="3" id="KW-1133">Transmembrane helix</keyword>
<evidence type="ECO:0000313" key="6">
    <source>
        <dbReference type="EMBL" id="KAF4304298.1"/>
    </source>
</evidence>
<keyword evidence="4" id="KW-0472">Membrane</keyword>
<dbReference type="OrthoDB" id="18453at2759"/>
<dbReference type="Proteomes" id="UP000572817">
    <property type="component" value="Unassembled WGS sequence"/>
</dbReference>
<evidence type="ECO:0008006" key="8">
    <source>
        <dbReference type="Google" id="ProtNLM"/>
    </source>
</evidence>
<dbReference type="AlphaFoldDB" id="A0A8H4IQF4"/>
<comment type="subcellular location">
    <subcellularLocation>
        <location evidence="1">Membrane</location>
        <topology evidence="1">Multi-pass membrane protein</topology>
    </subcellularLocation>
</comment>
<feature type="chain" id="PRO_5034241945" description="G-protein coupled receptors family 1 profile domain-containing protein" evidence="5">
    <location>
        <begin position="21"/>
        <end position="111"/>
    </location>
</feature>
<evidence type="ECO:0000256" key="4">
    <source>
        <dbReference type="ARBA" id="ARBA00023136"/>
    </source>
</evidence>
<evidence type="ECO:0000256" key="5">
    <source>
        <dbReference type="SAM" id="SignalP"/>
    </source>
</evidence>